<feature type="transmembrane region" description="Helical" evidence="1">
    <location>
        <begin position="36"/>
        <end position="59"/>
    </location>
</feature>
<sequence>MVHAAVLAVVLAAVLAMVHAAVLAIVLAAVHAVVHAVVLPVVLAAVHAVVHAAVLPVVLEAIVLAPRVHAGVVIAAAVVLPRVVVAGSILAGVLALLPSAKEVAERARSQRFGGLGKARERRALLGDGAGERVRAARKECSQEDGLGEHAGVHYRMQINWSTGAVGVSRERIEKGLVWSE</sequence>
<accession>A0A550C1L7</accession>
<keyword evidence="1" id="KW-1133">Transmembrane helix</keyword>
<evidence type="ECO:0000313" key="2">
    <source>
        <dbReference type="EMBL" id="TRM58638.1"/>
    </source>
</evidence>
<gene>
    <name evidence="2" type="ORF">BD626DRAFT_510899</name>
</gene>
<keyword evidence="1" id="KW-0812">Transmembrane</keyword>
<dbReference type="AlphaFoldDB" id="A0A550C1L7"/>
<organism evidence="2 3">
    <name type="scientific">Schizophyllum amplum</name>
    <dbReference type="NCBI Taxonomy" id="97359"/>
    <lineage>
        <taxon>Eukaryota</taxon>
        <taxon>Fungi</taxon>
        <taxon>Dikarya</taxon>
        <taxon>Basidiomycota</taxon>
        <taxon>Agaricomycotina</taxon>
        <taxon>Agaricomycetes</taxon>
        <taxon>Agaricomycetidae</taxon>
        <taxon>Agaricales</taxon>
        <taxon>Schizophyllaceae</taxon>
        <taxon>Schizophyllum</taxon>
    </lineage>
</organism>
<name>A0A550C1L7_9AGAR</name>
<dbReference type="Proteomes" id="UP000320762">
    <property type="component" value="Unassembled WGS sequence"/>
</dbReference>
<dbReference type="EMBL" id="VDMD01000034">
    <property type="protein sequence ID" value="TRM58638.1"/>
    <property type="molecule type" value="Genomic_DNA"/>
</dbReference>
<keyword evidence="1" id="KW-0472">Membrane</keyword>
<feature type="transmembrane region" description="Helical" evidence="1">
    <location>
        <begin position="71"/>
        <end position="97"/>
    </location>
</feature>
<evidence type="ECO:0000256" key="1">
    <source>
        <dbReference type="SAM" id="Phobius"/>
    </source>
</evidence>
<keyword evidence="3" id="KW-1185">Reference proteome</keyword>
<comment type="caution">
    <text evidence="2">The sequence shown here is derived from an EMBL/GenBank/DDBJ whole genome shotgun (WGS) entry which is preliminary data.</text>
</comment>
<reference evidence="2 3" key="1">
    <citation type="journal article" date="2019" name="New Phytol.">
        <title>Comparative genomics reveals unique wood-decay strategies and fruiting body development in the Schizophyllaceae.</title>
        <authorList>
            <person name="Almasi E."/>
            <person name="Sahu N."/>
            <person name="Krizsan K."/>
            <person name="Balint B."/>
            <person name="Kovacs G.M."/>
            <person name="Kiss B."/>
            <person name="Cseklye J."/>
            <person name="Drula E."/>
            <person name="Henrissat B."/>
            <person name="Nagy I."/>
            <person name="Chovatia M."/>
            <person name="Adam C."/>
            <person name="LaButti K."/>
            <person name="Lipzen A."/>
            <person name="Riley R."/>
            <person name="Grigoriev I.V."/>
            <person name="Nagy L.G."/>
        </authorList>
    </citation>
    <scope>NUCLEOTIDE SEQUENCE [LARGE SCALE GENOMIC DNA]</scope>
    <source>
        <strain evidence="2 3">NL-1724</strain>
    </source>
</reference>
<proteinExistence type="predicted"/>
<protein>
    <submittedName>
        <fullName evidence="2">Uncharacterized protein</fullName>
    </submittedName>
</protein>
<evidence type="ECO:0000313" key="3">
    <source>
        <dbReference type="Proteomes" id="UP000320762"/>
    </source>
</evidence>